<dbReference type="AlphaFoldDB" id="A0A0K2VIB6"/>
<organism evidence="1">
    <name type="scientific">Lepeophtheirus salmonis</name>
    <name type="common">Salmon louse</name>
    <name type="synonym">Caligus salmonis</name>
    <dbReference type="NCBI Taxonomy" id="72036"/>
    <lineage>
        <taxon>Eukaryota</taxon>
        <taxon>Metazoa</taxon>
        <taxon>Ecdysozoa</taxon>
        <taxon>Arthropoda</taxon>
        <taxon>Crustacea</taxon>
        <taxon>Multicrustacea</taxon>
        <taxon>Hexanauplia</taxon>
        <taxon>Copepoda</taxon>
        <taxon>Siphonostomatoida</taxon>
        <taxon>Caligidae</taxon>
        <taxon>Lepeophtheirus</taxon>
    </lineage>
</organism>
<reference evidence="1" key="1">
    <citation type="submission" date="2014-05" db="EMBL/GenBank/DDBJ databases">
        <authorList>
            <person name="Chronopoulou M."/>
        </authorList>
    </citation>
    <scope>NUCLEOTIDE SEQUENCE</scope>
    <source>
        <tissue evidence="1">Whole organism</tissue>
    </source>
</reference>
<proteinExistence type="predicted"/>
<sequence length="53" mass="5928">MTSFRLTDEIRFVEMQGTQLCTFGWSLICLLQICFSCNCSQQGGIKSGVSLFV</sequence>
<accession>A0A0K2VIB6</accession>
<dbReference type="EMBL" id="HACA01032724">
    <property type="protein sequence ID" value="CDW50085.1"/>
    <property type="molecule type" value="Transcribed_RNA"/>
</dbReference>
<protein>
    <submittedName>
        <fullName evidence="1">Uncharacterized protein</fullName>
    </submittedName>
</protein>
<name>A0A0K2VIB6_LEPSM</name>
<evidence type="ECO:0000313" key="1">
    <source>
        <dbReference type="EMBL" id="CDW50085.1"/>
    </source>
</evidence>